<keyword evidence="2" id="KW-0540">Nuclease</keyword>
<gene>
    <name evidence="2" type="ORF">HNP32_002215</name>
</gene>
<dbReference type="GO" id="GO:0004519">
    <property type="term" value="F:endonuclease activity"/>
    <property type="evidence" value="ECO:0007669"/>
    <property type="project" value="UniProtKB-KW"/>
</dbReference>
<dbReference type="RefSeq" id="WP_184269941.1">
    <property type="nucleotide sequence ID" value="NZ_JACHKY010000003.1"/>
</dbReference>
<dbReference type="AlphaFoldDB" id="A0A7W7IQ46"/>
<dbReference type="Proteomes" id="UP000539957">
    <property type="component" value="Unassembled WGS sequence"/>
</dbReference>
<sequence>MAIVARARAMRKALTPAEARLWVALRALRAEGLHFRRQAPLRSYFLDFACADRFLIVEVDGASHDDEDRARKDRVRDAVLAREGWRTLRYTNLAVRDELEALVEDVRMHCLARPTRSALRADHPPRDGEGEAPRS</sequence>
<reference evidence="2 3" key="1">
    <citation type="submission" date="2020-08" db="EMBL/GenBank/DDBJ databases">
        <title>Functional genomics of gut bacteria from endangered species of beetles.</title>
        <authorList>
            <person name="Carlos-Shanley C."/>
        </authorList>
    </citation>
    <scope>NUCLEOTIDE SEQUENCE [LARGE SCALE GENOMIC DNA]</scope>
    <source>
        <strain evidence="2 3">S00123</strain>
    </source>
</reference>
<dbReference type="CDD" id="cd01038">
    <property type="entry name" value="Endonuclease_DUF559"/>
    <property type="match status" value="1"/>
</dbReference>
<dbReference type="InterPro" id="IPR007569">
    <property type="entry name" value="DUF559"/>
</dbReference>
<dbReference type="Pfam" id="PF04480">
    <property type="entry name" value="DUF559"/>
    <property type="match status" value="1"/>
</dbReference>
<dbReference type="PANTHER" id="PTHR38590">
    <property type="entry name" value="BLL0828 PROTEIN"/>
    <property type="match status" value="1"/>
</dbReference>
<dbReference type="EMBL" id="JACHKY010000003">
    <property type="protein sequence ID" value="MBB4798471.1"/>
    <property type="molecule type" value="Genomic_DNA"/>
</dbReference>
<keyword evidence="3" id="KW-1185">Reference proteome</keyword>
<protein>
    <submittedName>
        <fullName evidence="2">Very-short-patch-repair endonuclease</fullName>
    </submittedName>
</protein>
<dbReference type="PANTHER" id="PTHR38590:SF1">
    <property type="entry name" value="BLL0828 PROTEIN"/>
    <property type="match status" value="1"/>
</dbReference>
<dbReference type="Gene3D" id="3.40.960.10">
    <property type="entry name" value="VSR Endonuclease"/>
    <property type="match status" value="1"/>
</dbReference>
<dbReference type="InterPro" id="IPR047216">
    <property type="entry name" value="Endonuclease_DUF559_bact"/>
</dbReference>
<name>A0A7W7IQ46_9CAUL</name>
<comment type="caution">
    <text evidence="2">The sequence shown here is derived from an EMBL/GenBank/DDBJ whole genome shotgun (WGS) entry which is preliminary data.</text>
</comment>
<proteinExistence type="predicted"/>
<feature type="domain" description="DUF559" evidence="1">
    <location>
        <begin position="4"/>
        <end position="108"/>
    </location>
</feature>
<evidence type="ECO:0000259" key="1">
    <source>
        <dbReference type="Pfam" id="PF04480"/>
    </source>
</evidence>
<keyword evidence="2" id="KW-0255">Endonuclease</keyword>
<dbReference type="SUPFAM" id="SSF52980">
    <property type="entry name" value="Restriction endonuclease-like"/>
    <property type="match status" value="1"/>
</dbReference>
<keyword evidence="2" id="KW-0378">Hydrolase</keyword>
<organism evidence="2 3">
    <name type="scientific">Brevundimonas bullata</name>
    <dbReference type="NCBI Taxonomy" id="13160"/>
    <lineage>
        <taxon>Bacteria</taxon>
        <taxon>Pseudomonadati</taxon>
        <taxon>Pseudomonadota</taxon>
        <taxon>Alphaproteobacteria</taxon>
        <taxon>Caulobacterales</taxon>
        <taxon>Caulobacteraceae</taxon>
        <taxon>Brevundimonas</taxon>
    </lineage>
</organism>
<dbReference type="InterPro" id="IPR011335">
    <property type="entry name" value="Restrct_endonuc-II-like"/>
</dbReference>
<accession>A0A7W7IQ46</accession>
<evidence type="ECO:0000313" key="3">
    <source>
        <dbReference type="Proteomes" id="UP000539957"/>
    </source>
</evidence>
<evidence type="ECO:0000313" key="2">
    <source>
        <dbReference type="EMBL" id="MBB4798471.1"/>
    </source>
</evidence>